<keyword evidence="1" id="KW-0472">Membrane</keyword>
<reference evidence="2" key="2">
    <citation type="journal article" date="2015" name="Fish Shellfish Immunol.">
        <title>Early steps in the European eel (Anguilla anguilla)-Vibrio vulnificus interaction in the gills: Role of the RtxA13 toxin.</title>
        <authorList>
            <person name="Callol A."/>
            <person name="Pajuelo D."/>
            <person name="Ebbesson L."/>
            <person name="Teles M."/>
            <person name="MacKenzie S."/>
            <person name="Amaro C."/>
        </authorList>
    </citation>
    <scope>NUCLEOTIDE SEQUENCE</scope>
</reference>
<sequence length="52" mass="6039">MVYTNFVEKFTAILKFQRYMLVHLWTLPLTPGLVAACELPVFLKLFKLIALP</sequence>
<keyword evidence="1" id="KW-1133">Transmembrane helix</keyword>
<name>A0A0E9TPE9_ANGAN</name>
<evidence type="ECO:0000256" key="1">
    <source>
        <dbReference type="SAM" id="Phobius"/>
    </source>
</evidence>
<dbReference type="AlphaFoldDB" id="A0A0E9TPE9"/>
<organism evidence="2">
    <name type="scientific">Anguilla anguilla</name>
    <name type="common">European freshwater eel</name>
    <name type="synonym">Muraena anguilla</name>
    <dbReference type="NCBI Taxonomy" id="7936"/>
    <lineage>
        <taxon>Eukaryota</taxon>
        <taxon>Metazoa</taxon>
        <taxon>Chordata</taxon>
        <taxon>Craniata</taxon>
        <taxon>Vertebrata</taxon>
        <taxon>Euteleostomi</taxon>
        <taxon>Actinopterygii</taxon>
        <taxon>Neopterygii</taxon>
        <taxon>Teleostei</taxon>
        <taxon>Anguilliformes</taxon>
        <taxon>Anguillidae</taxon>
        <taxon>Anguilla</taxon>
    </lineage>
</organism>
<proteinExistence type="predicted"/>
<protein>
    <submittedName>
        <fullName evidence="2">Uncharacterized protein</fullName>
    </submittedName>
</protein>
<dbReference type="EMBL" id="GBXM01052973">
    <property type="protein sequence ID" value="JAH55604.1"/>
    <property type="molecule type" value="Transcribed_RNA"/>
</dbReference>
<evidence type="ECO:0000313" key="2">
    <source>
        <dbReference type="EMBL" id="JAH55604.1"/>
    </source>
</evidence>
<feature type="transmembrane region" description="Helical" evidence="1">
    <location>
        <begin position="20"/>
        <end position="43"/>
    </location>
</feature>
<keyword evidence="1" id="KW-0812">Transmembrane</keyword>
<reference evidence="2" key="1">
    <citation type="submission" date="2014-11" db="EMBL/GenBank/DDBJ databases">
        <authorList>
            <person name="Amaro Gonzalez C."/>
        </authorList>
    </citation>
    <scope>NUCLEOTIDE SEQUENCE</scope>
</reference>
<accession>A0A0E9TPE9</accession>